<dbReference type="SMART" id="SM00966">
    <property type="entry name" value="SpoVT_AbrB"/>
    <property type="match status" value="1"/>
</dbReference>
<gene>
    <name evidence="4" type="ORF">FJM51_20920</name>
</gene>
<feature type="domain" description="SpoVT-AbrB" evidence="3">
    <location>
        <begin position="18"/>
        <end position="63"/>
    </location>
</feature>
<keyword evidence="1 4" id="KW-0238">DNA-binding</keyword>
<dbReference type="GO" id="GO:0003677">
    <property type="term" value="F:DNA binding"/>
    <property type="evidence" value="ECO:0007669"/>
    <property type="project" value="UniProtKB-UniRule"/>
</dbReference>
<evidence type="ECO:0000259" key="3">
    <source>
        <dbReference type="PROSITE" id="PS51740"/>
    </source>
</evidence>
<evidence type="ECO:0000313" key="4">
    <source>
        <dbReference type="EMBL" id="TPE47001.1"/>
    </source>
</evidence>
<evidence type="ECO:0000313" key="5">
    <source>
        <dbReference type="Proteomes" id="UP000319255"/>
    </source>
</evidence>
<dbReference type="Pfam" id="PF04014">
    <property type="entry name" value="MazE_antitoxin"/>
    <property type="match status" value="1"/>
</dbReference>
<dbReference type="OrthoDB" id="7161066at2"/>
<protein>
    <submittedName>
        <fullName evidence="4">AbrB/MazE/SpoVT family DNA-binding domain-containing protein</fullName>
    </submittedName>
</protein>
<dbReference type="NCBIfam" id="TIGR01439">
    <property type="entry name" value="lp_hng_hel_AbrB"/>
    <property type="match status" value="1"/>
</dbReference>
<dbReference type="InterPro" id="IPR007159">
    <property type="entry name" value="SpoVT-AbrB_dom"/>
</dbReference>
<proteinExistence type="predicted"/>
<dbReference type="Proteomes" id="UP000319255">
    <property type="component" value="Unassembled WGS sequence"/>
</dbReference>
<dbReference type="PROSITE" id="PS51740">
    <property type="entry name" value="SPOVT_ABRB"/>
    <property type="match status" value="1"/>
</dbReference>
<evidence type="ECO:0000256" key="1">
    <source>
        <dbReference type="PROSITE-ProRule" id="PRU01076"/>
    </source>
</evidence>
<dbReference type="InterPro" id="IPR037914">
    <property type="entry name" value="SpoVT-AbrB_sf"/>
</dbReference>
<dbReference type="SUPFAM" id="SSF89447">
    <property type="entry name" value="AbrB/MazE/MraZ-like"/>
    <property type="match status" value="1"/>
</dbReference>
<keyword evidence="5" id="KW-1185">Reference proteome</keyword>
<dbReference type="EMBL" id="VFRP01000036">
    <property type="protein sequence ID" value="TPE47001.1"/>
    <property type="molecule type" value="Genomic_DNA"/>
</dbReference>
<dbReference type="AlphaFoldDB" id="A0A501WIV1"/>
<comment type="caution">
    <text evidence="4">The sequence shown here is derived from an EMBL/GenBank/DDBJ whole genome shotgun (WGS) entry which is preliminary data.</text>
</comment>
<dbReference type="Gene3D" id="2.10.260.10">
    <property type="match status" value="1"/>
</dbReference>
<reference evidence="4 5" key="1">
    <citation type="submission" date="2019-06" db="EMBL/GenBank/DDBJ databases">
        <title>A novel bacterium of genus Amaricoccus, isolated from marine sediment.</title>
        <authorList>
            <person name="Huang H."/>
            <person name="Mo K."/>
            <person name="Hu Y."/>
        </authorList>
    </citation>
    <scope>NUCLEOTIDE SEQUENCE [LARGE SCALE GENOMIC DNA]</scope>
    <source>
        <strain evidence="4 5">HB172011</strain>
    </source>
</reference>
<accession>A0A501WIV1</accession>
<organism evidence="4 5">
    <name type="scientific">Amaricoccus solimangrovi</name>
    <dbReference type="NCBI Taxonomy" id="2589815"/>
    <lineage>
        <taxon>Bacteria</taxon>
        <taxon>Pseudomonadati</taxon>
        <taxon>Pseudomonadota</taxon>
        <taxon>Alphaproteobacteria</taxon>
        <taxon>Rhodobacterales</taxon>
        <taxon>Paracoccaceae</taxon>
        <taxon>Amaricoccus</taxon>
    </lineage>
</organism>
<evidence type="ECO:0000256" key="2">
    <source>
        <dbReference type="SAM" id="MobiDB-lite"/>
    </source>
</evidence>
<feature type="region of interest" description="Disordered" evidence="2">
    <location>
        <begin position="87"/>
        <end position="112"/>
    </location>
</feature>
<sequence>MTRYDFCDPFFQEALMKQFDVPIQENGRMILPAELRRALGVGKGDRILIQADGDRIEITTTRRARQRAQERFRELVPEGEPVVDTFLAEKRAETAREDEEPRLRRDPKASAR</sequence>
<name>A0A501WIV1_9RHOB</name>